<protein>
    <submittedName>
        <fullName evidence="2">Uncharacterized protein</fullName>
    </submittedName>
</protein>
<evidence type="ECO:0000313" key="3">
    <source>
        <dbReference type="Proteomes" id="UP000712281"/>
    </source>
</evidence>
<gene>
    <name evidence="2" type="ORF">F2Q68_00006560</name>
</gene>
<name>A0A8S9J590_BRACR</name>
<dbReference type="EMBL" id="QGKW02001660">
    <property type="protein sequence ID" value="KAF2577378.1"/>
    <property type="molecule type" value="Genomic_DNA"/>
</dbReference>
<feature type="compositionally biased region" description="Basic and acidic residues" evidence="1">
    <location>
        <begin position="257"/>
        <end position="269"/>
    </location>
</feature>
<reference evidence="2" key="1">
    <citation type="submission" date="2019-12" db="EMBL/GenBank/DDBJ databases">
        <title>Genome sequencing and annotation of Brassica cretica.</title>
        <authorList>
            <person name="Studholme D.J."/>
            <person name="Sarris P.F."/>
        </authorList>
    </citation>
    <scope>NUCLEOTIDE SEQUENCE</scope>
    <source>
        <strain evidence="2">PFS-001/15</strain>
        <tissue evidence="2">Leaf</tissue>
    </source>
</reference>
<feature type="region of interest" description="Disordered" evidence="1">
    <location>
        <begin position="229"/>
        <end position="269"/>
    </location>
</feature>
<feature type="compositionally biased region" description="Basic and acidic residues" evidence="1">
    <location>
        <begin position="229"/>
        <end position="243"/>
    </location>
</feature>
<proteinExistence type="predicted"/>
<evidence type="ECO:0000256" key="1">
    <source>
        <dbReference type="SAM" id="MobiDB-lite"/>
    </source>
</evidence>
<organism evidence="2 3">
    <name type="scientific">Brassica cretica</name>
    <name type="common">Mustard</name>
    <dbReference type="NCBI Taxonomy" id="69181"/>
    <lineage>
        <taxon>Eukaryota</taxon>
        <taxon>Viridiplantae</taxon>
        <taxon>Streptophyta</taxon>
        <taxon>Embryophyta</taxon>
        <taxon>Tracheophyta</taxon>
        <taxon>Spermatophyta</taxon>
        <taxon>Magnoliopsida</taxon>
        <taxon>eudicotyledons</taxon>
        <taxon>Gunneridae</taxon>
        <taxon>Pentapetalae</taxon>
        <taxon>rosids</taxon>
        <taxon>malvids</taxon>
        <taxon>Brassicales</taxon>
        <taxon>Brassicaceae</taxon>
        <taxon>Brassiceae</taxon>
        <taxon>Brassica</taxon>
    </lineage>
</organism>
<sequence length="365" mass="41991">MEQIISSCNTRRPAHHQRVTNEFYDIAGGVKNRSSRSTDSILDHRSTLTSHHQSTDVQSLEKELMTLMALEDSIGRRMMSMESTEMIRDMPEISFTQTKLVPEIYTKNEINEMFYGVCGAQKKNEGEVQMQLDGIYYPLNDIISWLTTCMEEMRQDIARIQTQRAAEATVPASIDRHLPSSIDDNPPHSNPMKSQPDSYTRAEIDQLREIVEIHRYITRRPEASISIDRRNNISTDSHRRTSIDEATPNRGRLVPKKKSDMSDTNNHEEEISDDAYATLMRHQFKLEYLGDRLQKIENTTATMKNKWRIGDDAMRDFTVHAPDTCLSILASCDRYPQGKAYTFIYARIEIGRGDCQTGFAKLLTR</sequence>
<dbReference type="AlphaFoldDB" id="A0A8S9J590"/>
<comment type="caution">
    <text evidence="2">The sequence shown here is derived from an EMBL/GenBank/DDBJ whole genome shotgun (WGS) entry which is preliminary data.</text>
</comment>
<accession>A0A8S9J590</accession>
<feature type="region of interest" description="Disordered" evidence="1">
    <location>
        <begin position="168"/>
        <end position="199"/>
    </location>
</feature>
<evidence type="ECO:0000313" key="2">
    <source>
        <dbReference type="EMBL" id="KAF2577378.1"/>
    </source>
</evidence>
<dbReference type="Proteomes" id="UP000712281">
    <property type="component" value="Unassembled WGS sequence"/>
</dbReference>